<dbReference type="InterPro" id="IPR037126">
    <property type="entry name" value="PdaC/RsiV-like_sf"/>
</dbReference>
<gene>
    <name evidence="4" type="ORF">V8V93_15680</name>
</gene>
<dbReference type="Proteomes" id="UP001385389">
    <property type="component" value="Chromosome"/>
</dbReference>
<evidence type="ECO:0000313" key="4">
    <source>
        <dbReference type="EMBL" id="WWX21871.1"/>
    </source>
</evidence>
<feature type="chain" id="PRO_5046921373" evidence="1">
    <location>
        <begin position="23"/>
        <end position="236"/>
    </location>
</feature>
<feature type="domain" description="DUF3298" evidence="2">
    <location>
        <begin position="142"/>
        <end position="219"/>
    </location>
</feature>
<dbReference type="InterPro" id="IPR021729">
    <property type="entry name" value="DUF3298"/>
</dbReference>
<sequence>MPRTLTLLITLFLLLGPSTLRAAPPCSPPVLGSVTVEERTPGFKVDAEYPVLCRAEPTRALRDYVSGAIREFKMTDPDHDLRRFPHPYELLTRYAVWPAQDNRFVSVKLHVMAYTGGAHPNNWPMTWVFDMADGSEITLDRLFPDREAALAKVSILCREVLSRSLGGMLVPDMLDAGLTPTADNFGRFVLTSEGVAFFFGPYQVAPYAAGEQVVTFPYDHLGGLIAPDIAAGVGSE</sequence>
<reference evidence="4 5" key="1">
    <citation type="submission" date="2024-03" db="EMBL/GenBank/DDBJ databases">
        <title>Phenotype and Genome Characterization of a Sulfate-Reducing Bacterium Pseudodesulfovibrio sp. strain 5S69, isolated from Petroleum Reservoir in Tatarstan (Russia).</title>
        <authorList>
            <person name="Bidzhieva S.K."/>
            <person name="Kadnikov V."/>
            <person name="Tourova T.P."/>
            <person name="Samigullina S.R."/>
            <person name="Sokolova D.S."/>
            <person name="Poltaraus A.B."/>
            <person name="Avtukh A.N."/>
            <person name="Tereshina V.M."/>
            <person name="Mardanov A.V."/>
            <person name="Nazina T.N."/>
        </authorList>
    </citation>
    <scope>NUCLEOTIDE SEQUENCE [LARGE SCALE GENOMIC DNA]</scope>
    <source>
        <strain evidence="4 5">5S69</strain>
    </source>
</reference>
<keyword evidence="1" id="KW-0732">Signal</keyword>
<dbReference type="Gene3D" id="3.30.565.40">
    <property type="entry name" value="Fervidobacterium nodosum Rt17-B1 like"/>
    <property type="match status" value="1"/>
</dbReference>
<feature type="domain" description="Deacetylase PdaC" evidence="3">
    <location>
        <begin position="41"/>
        <end position="121"/>
    </location>
</feature>
<evidence type="ECO:0000313" key="5">
    <source>
        <dbReference type="Proteomes" id="UP001385389"/>
    </source>
</evidence>
<dbReference type="RefSeq" id="WP_338667539.1">
    <property type="nucleotide sequence ID" value="NZ_CP146609.1"/>
</dbReference>
<protein>
    <submittedName>
        <fullName evidence="4">DUF3298 domain-containing protein</fullName>
    </submittedName>
</protein>
<evidence type="ECO:0000259" key="2">
    <source>
        <dbReference type="Pfam" id="PF11738"/>
    </source>
</evidence>
<accession>A0ABZ2IYB8</accession>
<dbReference type="Pfam" id="PF11738">
    <property type="entry name" value="DUF3298"/>
    <property type="match status" value="1"/>
</dbReference>
<organism evidence="4 5">
    <name type="scientific">Pseudodesulfovibrio methanolicus</name>
    <dbReference type="NCBI Taxonomy" id="3126690"/>
    <lineage>
        <taxon>Bacteria</taxon>
        <taxon>Pseudomonadati</taxon>
        <taxon>Thermodesulfobacteriota</taxon>
        <taxon>Desulfovibrionia</taxon>
        <taxon>Desulfovibrionales</taxon>
        <taxon>Desulfovibrionaceae</taxon>
    </lineage>
</organism>
<dbReference type="EMBL" id="CP146609">
    <property type="protein sequence ID" value="WWX21871.1"/>
    <property type="molecule type" value="Genomic_DNA"/>
</dbReference>
<name>A0ABZ2IYB8_9BACT</name>
<proteinExistence type="predicted"/>
<dbReference type="Gene3D" id="3.90.640.20">
    <property type="entry name" value="Heat-shock cognate protein, ATPase"/>
    <property type="match status" value="1"/>
</dbReference>
<evidence type="ECO:0000256" key="1">
    <source>
        <dbReference type="SAM" id="SignalP"/>
    </source>
</evidence>
<keyword evidence="5" id="KW-1185">Reference proteome</keyword>
<feature type="signal peptide" evidence="1">
    <location>
        <begin position="1"/>
        <end position="22"/>
    </location>
</feature>
<evidence type="ECO:0000259" key="3">
    <source>
        <dbReference type="Pfam" id="PF13739"/>
    </source>
</evidence>
<dbReference type="InterPro" id="IPR025303">
    <property type="entry name" value="PdaC"/>
</dbReference>
<dbReference type="Pfam" id="PF13739">
    <property type="entry name" value="PdaC"/>
    <property type="match status" value="1"/>
</dbReference>